<reference evidence="4 5" key="1">
    <citation type="submission" date="2020-08" db="EMBL/GenBank/DDBJ databases">
        <title>Genomic Encyclopedia of Type Strains, Phase III (KMG-III): the genomes of soil and plant-associated and newly described type strains.</title>
        <authorList>
            <person name="Whitman W."/>
        </authorList>
    </citation>
    <scope>NUCLEOTIDE SEQUENCE [LARGE SCALE GENOMIC DNA]</scope>
    <source>
        <strain evidence="4 5">CECT 4462</strain>
    </source>
</reference>
<evidence type="ECO:0000313" key="4">
    <source>
        <dbReference type="EMBL" id="MBB3105127.1"/>
    </source>
</evidence>
<dbReference type="InterPro" id="IPR025392">
    <property type="entry name" value="DUF4124"/>
</dbReference>
<organism evidence="4 5">
    <name type="scientific">Azomonas macrocytogenes</name>
    <name type="common">Azotobacter macrocytogenes</name>
    <dbReference type="NCBI Taxonomy" id="69962"/>
    <lineage>
        <taxon>Bacteria</taxon>
        <taxon>Pseudomonadati</taxon>
        <taxon>Pseudomonadota</taxon>
        <taxon>Gammaproteobacteria</taxon>
        <taxon>Pseudomonadales</taxon>
        <taxon>Pseudomonadaceae</taxon>
        <taxon>Azomonas</taxon>
    </lineage>
</organism>
<keyword evidence="2" id="KW-0732">Signal</keyword>
<dbReference type="AlphaFoldDB" id="A0A839T6J4"/>
<evidence type="ECO:0000259" key="3">
    <source>
        <dbReference type="Pfam" id="PF13511"/>
    </source>
</evidence>
<feature type="region of interest" description="Disordered" evidence="1">
    <location>
        <begin position="122"/>
        <end position="144"/>
    </location>
</feature>
<name>A0A839T6J4_AZOMA</name>
<evidence type="ECO:0000313" key="5">
    <source>
        <dbReference type="Proteomes" id="UP000549250"/>
    </source>
</evidence>
<accession>A0A839T6J4</accession>
<feature type="chain" id="PRO_5032853925" description="DUF4124 domain-containing protein" evidence="2">
    <location>
        <begin position="19"/>
        <end position="144"/>
    </location>
</feature>
<feature type="signal peptide" evidence="2">
    <location>
        <begin position="1"/>
        <end position="18"/>
    </location>
</feature>
<evidence type="ECO:0000256" key="2">
    <source>
        <dbReference type="SAM" id="SignalP"/>
    </source>
</evidence>
<keyword evidence="5" id="KW-1185">Reference proteome</keyword>
<feature type="domain" description="DUF4124" evidence="3">
    <location>
        <begin position="9"/>
        <end position="48"/>
    </location>
</feature>
<comment type="caution">
    <text evidence="4">The sequence shown here is derived from an EMBL/GenBank/DDBJ whole genome shotgun (WGS) entry which is preliminary data.</text>
</comment>
<proteinExistence type="predicted"/>
<evidence type="ECO:0000256" key="1">
    <source>
        <dbReference type="SAM" id="MobiDB-lite"/>
    </source>
</evidence>
<dbReference type="Pfam" id="PF13511">
    <property type="entry name" value="DUF4124"/>
    <property type="match status" value="1"/>
</dbReference>
<dbReference type="EMBL" id="JACHXI010000026">
    <property type="protein sequence ID" value="MBB3105127.1"/>
    <property type="molecule type" value="Genomic_DNA"/>
</dbReference>
<protein>
    <recommendedName>
        <fullName evidence="3">DUF4124 domain-containing protein</fullName>
    </recommendedName>
</protein>
<dbReference type="Proteomes" id="UP000549250">
    <property type="component" value="Unassembled WGS sequence"/>
</dbReference>
<gene>
    <name evidence="4" type="ORF">FHR87_003561</name>
</gene>
<sequence>MKLAGSFLLLFFNPDAMAAHIYKWVDAQGITYFGAPPPAGQTAETVSTGSAMPHHAIPLMPPKEQAPSSQADPQRAIDRQVKNRVIAEEAERKEYCTKLRTDLAQMKINPRIHIEEEGKVRRITEEERQTRMSESEKRITENCQ</sequence>
<feature type="region of interest" description="Disordered" evidence="1">
    <location>
        <begin position="43"/>
        <end position="79"/>
    </location>
</feature>